<dbReference type="InterPro" id="IPR045865">
    <property type="entry name" value="ACT-like_dom_sf"/>
</dbReference>
<evidence type="ECO:0000313" key="4">
    <source>
        <dbReference type="EMBL" id="KAG0557757.1"/>
    </source>
</evidence>
<dbReference type="PANTHER" id="PTHR31945">
    <property type="entry name" value="TRANSCRIPTION FACTOR SCREAM2-RELATED"/>
    <property type="match status" value="1"/>
</dbReference>
<dbReference type="InterPro" id="IPR054502">
    <property type="entry name" value="bHLH-TF_ACT-like_plant"/>
</dbReference>
<reference evidence="4 5" key="1">
    <citation type="submission" date="2020-06" db="EMBL/GenBank/DDBJ databases">
        <title>WGS assembly of Ceratodon purpureus strain R40.</title>
        <authorList>
            <person name="Carey S.B."/>
            <person name="Jenkins J."/>
            <person name="Shu S."/>
            <person name="Lovell J.T."/>
            <person name="Sreedasyam A."/>
            <person name="Maumus F."/>
            <person name="Tiley G.P."/>
            <person name="Fernandez-Pozo N."/>
            <person name="Barry K."/>
            <person name="Chen C."/>
            <person name="Wang M."/>
            <person name="Lipzen A."/>
            <person name="Daum C."/>
            <person name="Saski C.A."/>
            <person name="Payton A.C."/>
            <person name="Mcbreen J.C."/>
            <person name="Conrad R.E."/>
            <person name="Kollar L.M."/>
            <person name="Olsson S."/>
            <person name="Huttunen S."/>
            <person name="Landis J.B."/>
            <person name="Wickett N.J."/>
            <person name="Johnson M.G."/>
            <person name="Rensing S.A."/>
            <person name="Grimwood J."/>
            <person name="Schmutz J."/>
            <person name="Mcdaniel S.F."/>
        </authorList>
    </citation>
    <scope>NUCLEOTIDE SEQUENCE [LARGE SCALE GENOMIC DNA]</scope>
    <source>
        <strain evidence="4 5">R40</strain>
    </source>
</reference>
<evidence type="ECO:0000259" key="3">
    <source>
        <dbReference type="PROSITE" id="PS51671"/>
    </source>
</evidence>
<dbReference type="InterPro" id="IPR002912">
    <property type="entry name" value="ACT_dom"/>
</dbReference>
<evidence type="ECO:0000256" key="1">
    <source>
        <dbReference type="ARBA" id="ARBA00004123"/>
    </source>
</evidence>
<gene>
    <name evidence="4" type="ORF">KC19_11G154900</name>
</gene>
<accession>A0A8T0GGT4</accession>
<dbReference type="GO" id="GO:0046983">
    <property type="term" value="F:protein dimerization activity"/>
    <property type="evidence" value="ECO:0007669"/>
    <property type="project" value="InterPro"/>
</dbReference>
<dbReference type="PANTHER" id="PTHR31945:SF11">
    <property type="entry name" value="TRANSCRIPTION FACTOR ABORTED MICROSPORES"/>
    <property type="match status" value="1"/>
</dbReference>
<protein>
    <recommendedName>
        <fullName evidence="3">ACT domain-containing protein</fullName>
    </recommendedName>
</protein>
<dbReference type="Pfam" id="PF22754">
    <property type="entry name" value="bHLH-TF_ACT-like_plant"/>
    <property type="match status" value="1"/>
</dbReference>
<dbReference type="PROSITE" id="PS51671">
    <property type="entry name" value="ACT"/>
    <property type="match status" value="1"/>
</dbReference>
<comment type="caution">
    <text evidence="4">The sequence shown here is derived from an EMBL/GenBank/DDBJ whole genome shotgun (WGS) entry which is preliminary data.</text>
</comment>
<proteinExistence type="predicted"/>
<evidence type="ECO:0000313" key="5">
    <source>
        <dbReference type="Proteomes" id="UP000822688"/>
    </source>
</evidence>
<dbReference type="CDD" id="cd04873">
    <property type="entry name" value="ACT_UUR-ACR-like"/>
    <property type="match status" value="1"/>
</dbReference>
<evidence type="ECO:0000256" key="2">
    <source>
        <dbReference type="ARBA" id="ARBA00023242"/>
    </source>
</evidence>
<organism evidence="4 5">
    <name type="scientific">Ceratodon purpureus</name>
    <name type="common">Fire moss</name>
    <name type="synonym">Dicranum purpureum</name>
    <dbReference type="NCBI Taxonomy" id="3225"/>
    <lineage>
        <taxon>Eukaryota</taxon>
        <taxon>Viridiplantae</taxon>
        <taxon>Streptophyta</taxon>
        <taxon>Embryophyta</taxon>
        <taxon>Bryophyta</taxon>
        <taxon>Bryophytina</taxon>
        <taxon>Bryopsida</taxon>
        <taxon>Dicranidae</taxon>
        <taxon>Pseudoditrichales</taxon>
        <taxon>Ditrichaceae</taxon>
        <taxon>Ceratodon</taxon>
    </lineage>
</organism>
<dbReference type="AlphaFoldDB" id="A0A8T0GGT4"/>
<feature type="domain" description="ACT" evidence="3">
    <location>
        <begin position="171"/>
        <end position="255"/>
    </location>
</feature>
<sequence>MGACASIRDVLLMEEIREGGETGSEGLTESDSESEVIQNEFVALPRACQRVGVPGFLKRTYGVDLASEASLERRCKSAKLDEQLDGLRAVLPDVASRSKERKNVVLDAYHYIASLQRQVEDLNAELLEDASADAAQAIEEQSCEGQWSLSCLSGLRQQPIVDVARQDGLLEVRIVCANRPGLLVDVMEAVESRGFTIMQARIACHNEIVVEYLSLENEDSESLLTGGDQKAESVEEEDEEVDRVKAMLVLAICQGEFDSDDL</sequence>
<dbReference type="SUPFAM" id="SSF55021">
    <property type="entry name" value="ACT-like"/>
    <property type="match status" value="1"/>
</dbReference>
<keyword evidence="2" id="KW-0539">Nucleus</keyword>
<dbReference type="GO" id="GO:0003700">
    <property type="term" value="F:DNA-binding transcription factor activity"/>
    <property type="evidence" value="ECO:0007669"/>
    <property type="project" value="TreeGrafter"/>
</dbReference>
<dbReference type="SUPFAM" id="SSF47459">
    <property type="entry name" value="HLH, helix-loop-helix DNA-binding domain"/>
    <property type="match status" value="1"/>
</dbReference>
<comment type="subcellular location">
    <subcellularLocation>
        <location evidence="1">Nucleus</location>
    </subcellularLocation>
</comment>
<dbReference type="InterPro" id="IPR036638">
    <property type="entry name" value="HLH_DNA-bd_sf"/>
</dbReference>
<name>A0A8T0GGT4_CERPU</name>
<dbReference type="GO" id="GO:0005634">
    <property type="term" value="C:nucleus"/>
    <property type="evidence" value="ECO:0007669"/>
    <property type="project" value="UniProtKB-SubCell"/>
</dbReference>
<dbReference type="GO" id="GO:0043565">
    <property type="term" value="F:sequence-specific DNA binding"/>
    <property type="evidence" value="ECO:0007669"/>
    <property type="project" value="TreeGrafter"/>
</dbReference>
<keyword evidence="5" id="KW-1185">Reference proteome</keyword>
<dbReference type="InterPro" id="IPR051358">
    <property type="entry name" value="TF_AMS/ICE1/BHLH6-like"/>
</dbReference>
<dbReference type="Proteomes" id="UP000822688">
    <property type="component" value="Chromosome 11"/>
</dbReference>
<dbReference type="EMBL" id="CM026432">
    <property type="protein sequence ID" value="KAG0557757.1"/>
    <property type="molecule type" value="Genomic_DNA"/>
</dbReference>